<dbReference type="Pfam" id="PF18718">
    <property type="entry name" value="CxC5"/>
    <property type="match status" value="1"/>
</dbReference>
<evidence type="ECO:0000259" key="2">
    <source>
        <dbReference type="Pfam" id="PF18718"/>
    </source>
</evidence>
<dbReference type="InterPro" id="IPR040898">
    <property type="entry name" value="CxC6"/>
</dbReference>
<protein>
    <recommendedName>
        <fullName evidence="6">CxC5 like cysteine cluster associated with KDZ domain-containing protein</fullName>
    </recommendedName>
</protein>
<feature type="domain" description="CxC6 like cysteine cluster associated with KDZ" evidence="3">
    <location>
        <begin position="357"/>
        <end position="421"/>
    </location>
</feature>
<dbReference type="Proteomes" id="UP001383192">
    <property type="component" value="Unassembled WGS sequence"/>
</dbReference>
<dbReference type="EMBL" id="JAYKXP010000137">
    <property type="protein sequence ID" value="KAK7023536.1"/>
    <property type="molecule type" value="Genomic_DNA"/>
</dbReference>
<feature type="region of interest" description="Disordered" evidence="1">
    <location>
        <begin position="725"/>
        <end position="755"/>
    </location>
</feature>
<name>A0AAW0BCL5_9AGAR</name>
<reference evidence="4 5" key="1">
    <citation type="submission" date="2024-01" db="EMBL/GenBank/DDBJ databases">
        <title>A draft genome for a cacao thread blight-causing isolate of Paramarasmius palmivorus.</title>
        <authorList>
            <person name="Baruah I.K."/>
            <person name="Bukari Y."/>
            <person name="Amoako-Attah I."/>
            <person name="Meinhardt L.W."/>
            <person name="Bailey B.A."/>
            <person name="Cohen S.P."/>
        </authorList>
    </citation>
    <scope>NUCLEOTIDE SEQUENCE [LARGE SCALE GENOMIC DNA]</scope>
    <source>
        <strain evidence="4 5">GH-12</strain>
    </source>
</reference>
<evidence type="ECO:0000259" key="3">
    <source>
        <dbReference type="Pfam" id="PF18721"/>
    </source>
</evidence>
<proteinExistence type="predicted"/>
<keyword evidence="5" id="KW-1185">Reference proteome</keyword>
<evidence type="ECO:0000313" key="4">
    <source>
        <dbReference type="EMBL" id="KAK7023536.1"/>
    </source>
</evidence>
<dbReference type="Pfam" id="PF18721">
    <property type="entry name" value="CxC6"/>
    <property type="match status" value="1"/>
</dbReference>
<sequence length="863" mass="98010">MHIAELCEALGPLAKTLRLSQLIAFIVIGHRIKQDILLIQSSSQPPSEPPLVLDPEAMKFLSLCCDLNIQDQSEVITCWRTLKHILWNPCDVLESVLSAPALVKTFRENGGVTYPSPISIYPPTLMCIYPECQYVQEQKPLKLQEIDKQRNGVLYTMGSGPIPVNYHHLRCSKCQTVYHPDFYVPPHPKDTPSARMYYAYAQINDTRPEVNYGFLTNLPVYIQVSDHRFIETTLIRQWRNTMQKANTSATSCASVYNKTWSQSVLPTNWTIQQIGLRTEHVFDGFTVLSLLEEFGKAEQQLKVPHSGSQAFRFDGAMQEVNDRIRLNGVDEIHHRCDKCVRVIKEPGQPKKEITAVICDGVTLGRPTCRVAHCREPLRSTRDHYCQTHRELGLQCGVVGCTARARQGHKSCNNPEHIAAEELFNEVNSAAFQCTRRQFRYERDHQSGEEQQEGEEPLRNTEYSSQEFEAEVEVQNAGTGVQFKVVKAAFHRARTHNQQLIFSSCGVILGQDTFPFSEGVSQVALFVFDNNCILLRYVTNPASPPHIQQFFHPSRMGMPVDVFHFKSKHKSSDNYCGQHCNPINFPELTYHDANGKLKWWFNTSIAEEKNSWIGRYAPMVREMHSVFFDFFLNTMVRLHNEDLVEQLERQGMNPRRWRVISPPTTPPVSTWQPPPTPPILKTLEQQVEAYGELCEKVHRGTLDLEVRLGLALPEASSLVIAAQTITNKKRSRSRTHSTAAASRTPKRQRTHTAPIPAKYYSVSNNLESQSQECNSESEEEEEQVAALISFDLFGSTIGPNDSVRLEYAEYLQLKEAKENGEHDDLLFGGSHLHWCSGEKDDSDYEGDAAQFSDSLLGELALEDL</sequence>
<dbReference type="InterPro" id="IPR041539">
    <property type="entry name" value="CxC5"/>
</dbReference>
<evidence type="ECO:0000313" key="5">
    <source>
        <dbReference type="Proteomes" id="UP001383192"/>
    </source>
</evidence>
<feature type="domain" description="CxC5 like cysteine cluster associated with KDZ" evidence="2">
    <location>
        <begin position="117"/>
        <end position="259"/>
    </location>
</feature>
<comment type="caution">
    <text evidence="4">The sequence shown here is derived from an EMBL/GenBank/DDBJ whole genome shotgun (WGS) entry which is preliminary data.</text>
</comment>
<evidence type="ECO:0000256" key="1">
    <source>
        <dbReference type="SAM" id="MobiDB-lite"/>
    </source>
</evidence>
<gene>
    <name evidence="4" type="ORF">VNI00_016687</name>
</gene>
<dbReference type="AlphaFoldDB" id="A0AAW0BCL5"/>
<organism evidence="4 5">
    <name type="scientific">Paramarasmius palmivorus</name>
    <dbReference type="NCBI Taxonomy" id="297713"/>
    <lineage>
        <taxon>Eukaryota</taxon>
        <taxon>Fungi</taxon>
        <taxon>Dikarya</taxon>
        <taxon>Basidiomycota</taxon>
        <taxon>Agaricomycotina</taxon>
        <taxon>Agaricomycetes</taxon>
        <taxon>Agaricomycetidae</taxon>
        <taxon>Agaricales</taxon>
        <taxon>Marasmiineae</taxon>
        <taxon>Marasmiaceae</taxon>
        <taxon>Paramarasmius</taxon>
    </lineage>
</organism>
<accession>A0AAW0BCL5</accession>
<feature type="region of interest" description="Disordered" evidence="1">
    <location>
        <begin position="442"/>
        <end position="465"/>
    </location>
</feature>
<evidence type="ECO:0008006" key="6">
    <source>
        <dbReference type="Google" id="ProtNLM"/>
    </source>
</evidence>